<proteinExistence type="predicted"/>
<accession>A0A1I9G372</accession>
<sequence length="47" mass="5861">MILHPKREKKKLQPYNILKRCDLIRVLKRLLWKCKPPYRSSMTFLNY</sequence>
<name>A0A1I9G372_BRUMA</name>
<dbReference type="EMBL" id="LN856988">
    <property type="protein sequence ID" value="CDP97632.1"/>
    <property type="molecule type" value="Genomic_DNA"/>
</dbReference>
<dbReference type="AlphaFoldDB" id="A0A1I9G372"/>
<reference evidence="1" key="1">
    <citation type="journal article" date="2007" name="Science">
        <title>Draft genome of the filarial nematode parasite Brugia malayi.</title>
        <authorList>
            <person name="Ghedin E."/>
            <person name="Wang S."/>
            <person name="Spiro D."/>
            <person name="Caler E."/>
            <person name="Zhao Q."/>
            <person name="Crabtree J."/>
            <person name="Allen J.E."/>
            <person name="Delcher A.L."/>
            <person name="Guiliano D.B."/>
            <person name="Miranda-Saavedra D."/>
            <person name="Angiuoli S.V."/>
            <person name="Creasy T."/>
            <person name="Amedeo P."/>
            <person name="Haas B."/>
            <person name="El-Sayed N.M."/>
            <person name="Wortman J.R."/>
            <person name="Feldblyum T."/>
            <person name="Tallon L."/>
            <person name="Schatz M."/>
            <person name="Shumway M."/>
            <person name="Koo H."/>
            <person name="Salzberg S.L."/>
            <person name="Schobel S."/>
            <person name="Pertea M."/>
            <person name="Pop M."/>
            <person name="White O."/>
            <person name="Barton G.J."/>
            <person name="Carlow C.K."/>
            <person name="Crawford M.J."/>
            <person name="Daub J."/>
            <person name="Dimmic M.W."/>
            <person name="Estes C.F."/>
            <person name="Foster J.M."/>
            <person name="Ganatra M."/>
            <person name="Gregory W.F."/>
            <person name="Johnson N.M."/>
            <person name="Jin J."/>
            <person name="Komuniecki R."/>
            <person name="Korf I."/>
            <person name="Kumar S."/>
            <person name="Laney S."/>
            <person name="Li B.W."/>
            <person name="Li W."/>
            <person name="Lindblom T.H."/>
            <person name="Lustigman S."/>
            <person name="Ma D."/>
            <person name="Maina C.V."/>
            <person name="Martin D.M."/>
            <person name="McCarter J.P."/>
            <person name="McReynolds L."/>
            <person name="Mitreva M."/>
            <person name="Nutman T.B."/>
            <person name="Parkinson J."/>
            <person name="Peregrin-Alvarez J.M."/>
            <person name="Poole C."/>
            <person name="Ren Q."/>
            <person name="Saunders L."/>
            <person name="Sluder A.E."/>
            <person name="Smith K."/>
            <person name="Stanke M."/>
            <person name="Unnasch T.R."/>
            <person name="Ware J."/>
            <person name="Wei A.D."/>
            <person name="Weil G."/>
            <person name="Williams D.J."/>
            <person name="Zhang Y."/>
            <person name="Williams S.A."/>
            <person name="Fraser-Liggett C."/>
            <person name="Slatko B."/>
            <person name="Blaxter M.L."/>
            <person name="Scott A.L."/>
        </authorList>
    </citation>
    <scope>NUCLEOTIDE SEQUENCE</scope>
    <source>
        <strain evidence="1">FR3</strain>
    </source>
</reference>
<reference evidence="1" key="2">
    <citation type="submission" date="2012-12" db="EMBL/GenBank/DDBJ databases">
        <authorList>
            <consortium name="WormBase Consortium"/>
            <person name="Ghedin E."/>
            <person name="Paulini M."/>
        </authorList>
    </citation>
    <scope>NUCLEOTIDE SEQUENCE</scope>
    <source>
        <strain evidence="1">FR3</strain>
    </source>
</reference>
<organism evidence="1">
    <name type="scientific">Brugia malayi</name>
    <name type="common">Filarial nematode worm</name>
    <dbReference type="NCBI Taxonomy" id="6279"/>
    <lineage>
        <taxon>Eukaryota</taxon>
        <taxon>Metazoa</taxon>
        <taxon>Ecdysozoa</taxon>
        <taxon>Nematoda</taxon>
        <taxon>Chromadorea</taxon>
        <taxon>Rhabditida</taxon>
        <taxon>Spirurina</taxon>
        <taxon>Spiruromorpha</taxon>
        <taxon>Filarioidea</taxon>
        <taxon>Onchocercidae</taxon>
        <taxon>Brugia</taxon>
    </lineage>
</organism>
<protein>
    <submittedName>
        <fullName evidence="1">Bm1399, isoform b</fullName>
    </submittedName>
</protein>
<gene>
    <name evidence="1" type="primary">Bm1399</name>
    <name evidence="1" type="ORF">BM_Bm1399</name>
</gene>
<evidence type="ECO:0000313" key="1">
    <source>
        <dbReference type="EMBL" id="CDP97632.1"/>
    </source>
</evidence>